<sequence>MENSDLEYMENFESDFGSYVVDNEENEVKIWLLDSDREEDPDISIFYELDDDNEPWVTEVSFSFLPQVLDFVGIWRDRYFDELDTYSEDEFDESYGNLMVNLEIIQELLSEPSEWSDNWYEEIDVD</sequence>
<protein>
    <submittedName>
        <fullName evidence="1">Uncharacterized protein</fullName>
    </submittedName>
</protein>
<dbReference type="OrthoDB" id="9827331at2"/>
<dbReference type="Proteomes" id="UP000244792">
    <property type="component" value="Chromosome"/>
</dbReference>
<name>A0A2R4VZ06_THEAF</name>
<dbReference type="KEGG" id="taci:TDSAC_0376"/>
<gene>
    <name evidence="1" type="ORF">TDSAC_0376</name>
</gene>
<reference evidence="1 2" key="1">
    <citation type="submission" date="2017-04" db="EMBL/GenBank/DDBJ databases">
        <title>Genomic insights into metabolism of Thermodesulfobium acidiphilum.</title>
        <authorList>
            <person name="Toshchakov S.V."/>
            <person name="Frolov E.N."/>
            <person name="Kublanov I.V."/>
            <person name="Samarov N.I."/>
            <person name="Novikov A."/>
            <person name="Lebedinsky A.V."/>
            <person name="Bonch-Osmolovskaya E.A."/>
            <person name="Chernyh N.A."/>
        </authorList>
    </citation>
    <scope>NUCLEOTIDE SEQUENCE [LARGE SCALE GENOMIC DNA]</scope>
    <source>
        <strain evidence="1 2">3127-1</strain>
    </source>
</reference>
<evidence type="ECO:0000313" key="2">
    <source>
        <dbReference type="Proteomes" id="UP000244792"/>
    </source>
</evidence>
<dbReference type="AlphaFoldDB" id="A0A2R4VZ06"/>
<evidence type="ECO:0000313" key="1">
    <source>
        <dbReference type="EMBL" id="AWB09752.1"/>
    </source>
</evidence>
<dbReference type="EMBL" id="CP020921">
    <property type="protein sequence ID" value="AWB09752.1"/>
    <property type="molecule type" value="Genomic_DNA"/>
</dbReference>
<keyword evidence="2" id="KW-1185">Reference proteome</keyword>
<dbReference type="RefSeq" id="WP_108308476.1">
    <property type="nucleotide sequence ID" value="NZ_CP020921.1"/>
</dbReference>
<accession>A0A2R4VZ06</accession>
<organism evidence="1 2">
    <name type="scientific">Thermodesulfobium acidiphilum</name>
    <dbReference type="NCBI Taxonomy" id="1794699"/>
    <lineage>
        <taxon>Bacteria</taxon>
        <taxon>Pseudomonadati</taxon>
        <taxon>Thermodesulfobiota</taxon>
        <taxon>Thermodesulfobiia</taxon>
        <taxon>Thermodesulfobiales</taxon>
        <taxon>Thermodesulfobiaceae</taxon>
        <taxon>Thermodesulfobium</taxon>
    </lineage>
</organism>
<proteinExistence type="predicted"/>